<feature type="domain" description="Alpha-(1-&gt;3)-arabinofuranosyltransferase N-terminal GT-C" evidence="3">
    <location>
        <begin position="50"/>
        <end position="687"/>
    </location>
</feature>
<evidence type="ECO:0000256" key="1">
    <source>
        <dbReference type="SAM" id="MobiDB-lite"/>
    </source>
</evidence>
<dbReference type="Pfam" id="PF11847">
    <property type="entry name" value="GT-C_AftD"/>
    <property type="match status" value="1"/>
</dbReference>
<keyword evidence="5" id="KW-1185">Reference proteome</keyword>
<feature type="region of interest" description="Disordered" evidence="1">
    <location>
        <begin position="676"/>
        <end position="698"/>
    </location>
</feature>
<sequence length="1455" mass="151711">MASAFWTVADRYTRLADRFAVADRDDRPDRPEIDDRLRERLRAVVCCLALALLSIGTAPGRILPDTKIDMAVNPAGFLARALHLWDTAQFGQLQNQAVGYFFPMGPFYALAHAVNLPAWAAQRFWFALLMITAFLGVRRLAGRLGIGGPISRLAGGMAYALGPHELSALGQASWEYLPLAMLPWILVPLVGAARGETGRVPAAARSGVAVALCGGINGAATVAVLAVPVLYVLTRPRGTARLRLLGWWLGAAGCAVAWWLVPLVLTGRYGFSWLGYTERADTTTSPTSLVNVLRGAERWGNYVDASSLPVAHALSTGVVLTVVTVVLAALGVAGLSRRDLPDRTFLLLVVLSGVVIIGAGHGSSIEGPLAAPLRDLLNGPLSPLRNLYKFDGLVRLPLALGLVHLLVTVRRPRSRLRMLAITTVAVTAVAAPAITGGLAGRGDFEGVPKYWEQAASWLNAHGGEQAVLAVPGASFGDYTWGRPMDDIVQPLLETRWGARQLVPQGSPGFARMVDALDQRVAAGHGSAGLTEVLARMGVRYVLVRNDLTRSDLHGAWPGRVHETLDSSPGIRRVAWFGDWPAGAGGDEAAGSFDQRYAPVEVYEVPGADQVAGLVDAAAPIRVRGAPEALLGLADDGALKGRPVLLNDDAPATKGTEVVSDALRWRERDRGRLRTGISPTLTAGRQPRGTAGIGTDPVDKGWEKYRTTAAYTGIADVTASSSASDPDTAGGFDDPSALPFAALDGDPATQWISGGWTGAAGQWIRVDFTAPVDPGGLQATFAQNAFLGPAPSRVAVETERGTAAQAVRATGQPQELQAPQGTTRWIRVRVLALQAVPQSPAASRVGIPELSLPGLTATRYLTLPQVAGAQVVQRAQQPVAPCMNGSERWVCSPSLQRGDEDGATLRRRFTAAGGTAKISGAAVLTAASLIDRVVGKGETTRVTASSVWTKAPASLPRSAFDGDPRTTWLPSGDDRDPSLTVSWKGARKIGEITVDRPPGARPSLRVTVTGANGQSREGLVDANGTLRFDPLRTDRLTVRFAPAQGPVQVAELRIPGVAPLATFGFRSFTTRCGYGPSVQVNGKTVPTRAVGTVGDVLAGRAVRFEGCRAAALKAGANDLAAGGSYRVDSLVVDPGGALAAAKPVAMQDVHITSWGKGKRVMDVKSPRASYLVVNENYNTGWKASVGGRELQPVRLDGWRQAFAVPAGTSGSVTLTYTPDGLYRLSLFVGLDLLILLLLVGFWPRGGLRETRSVPVVAPGTPGGAARAGAVALAAAIGFYVAGPLGLAVALAAGVAADLAERRTSALARRVRSPYTFAAALVAAGVCTAAGFWLDERGITGSDTLLRDVLPQLLALAAVARLAVLLAAPHDPDTWLAEGGQLQWMPPGAGSSPGSGPVKMPGSGSGSGGGSVKIPPVPGGATGGDAAANRPPGARPGSADGAGPDRDPSRRTGSSSA</sequence>
<dbReference type="InterPro" id="IPR021798">
    <property type="entry name" value="AftD_N"/>
</dbReference>
<gene>
    <name evidence="4" type="primary">aftD</name>
    <name evidence="4" type="ORF">BTM25_18410</name>
</gene>
<dbReference type="Proteomes" id="UP000242367">
    <property type="component" value="Unassembled WGS sequence"/>
</dbReference>
<feature type="transmembrane region" description="Helical" evidence="2">
    <location>
        <begin position="310"/>
        <end position="333"/>
    </location>
</feature>
<dbReference type="Gene3D" id="2.60.120.260">
    <property type="entry name" value="Galactose-binding domain-like"/>
    <property type="match status" value="2"/>
</dbReference>
<feature type="transmembrane region" description="Helical" evidence="2">
    <location>
        <begin position="245"/>
        <end position="265"/>
    </location>
</feature>
<dbReference type="EC" id="2.4.2.47" evidence="4"/>
<dbReference type="EMBL" id="MTBP01000001">
    <property type="protein sequence ID" value="POM27427.1"/>
    <property type="molecule type" value="Genomic_DNA"/>
</dbReference>
<reference evidence="4 5" key="1">
    <citation type="journal article" date="2017" name="Chemistry">
        <title>Isolation, Biosynthesis and Chemical Modifications of Rubterolones A-F: Rare Tropolone Alkaloids from Actinomadura sp. 5-2.</title>
        <authorList>
            <person name="Guo H."/>
            <person name="Benndorf R."/>
            <person name="Leichnitz D."/>
            <person name="Klassen J.L."/>
            <person name="Vollmers J."/>
            <person name="Gorls H."/>
            <person name="Steinacker M."/>
            <person name="Weigel C."/>
            <person name="Dahse H.M."/>
            <person name="Kaster A.K."/>
            <person name="de Beer Z.W."/>
            <person name="Poulsen M."/>
            <person name="Beemelmanns C."/>
        </authorList>
    </citation>
    <scope>NUCLEOTIDE SEQUENCE [LARGE SCALE GENOMIC DNA]</scope>
    <source>
        <strain evidence="4 5">5-2</strain>
    </source>
</reference>
<feature type="transmembrane region" description="Helical" evidence="2">
    <location>
        <begin position="392"/>
        <end position="409"/>
    </location>
</feature>
<feature type="transmembrane region" description="Helical" evidence="2">
    <location>
        <begin position="1223"/>
        <end position="1242"/>
    </location>
</feature>
<keyword evidence="2" id="KW-1133">Transmembrane helix</keyword>
<comment type="caution">
    <text evidence="4">The sequence shown here is derived from an EMBL/GenBank/DDBJ whole genome shotgun (WGS) entry which is preliminary data.</text>
</comment>
<evidence type="ECO:0000313" key="4">
    <source>
        <dbReference type="EMBL" id="POM27427.1"/>
    </source>
</evidence>
<keyword evidence="4" id="KW-0328">Glycosyltransferase</keyword>
<keyword evidence="2" id="KW-0812">Transmembrane</keyword>
<feature type="transmembrane region" description="Helical" evidence="2">
    <location>
        <begin position="345"/>
        <end position="365"/>
    </location>
</feature>
<feature type="transmembrane region" description="Helical" evidence="2">
    <location>
        <begin position="43"/>
        <end position="63"/>
    </location>
</feature>
<feature type="transmembrane region" description="Helical" evidence="2">
    <location>
        <begin position="1313"/>
        <end position="1332"/>
    </location>
</feature>
<accession>A0A2P4UQU9</accession>
<evidence type="ECO:0000259" key="3">
    <source>
        <dbReference type="Pfam" id="PF11847"/>
    </source>
</evidence>
<feature type="region of interest" description="Disordered" evidence="1">
    <location>
        <begin position="1375"/>
        <end position="1455"/>
    </location>
</feature>
<dbReference type="GO" id="GO:0016757">
    <property type="term" value="F:glycosyltransferase activity"/>
    <property type="evidence" value="ECO:0007669"/>
    <property type="project" value="UniProtKB-KW"/>
</dbReference>
<feature type="compositionally biased region" description="Low complexity" evidence="1">
    <location>
        <begin position="1384"/>
        <end position="1400"/>
    </location>
</feature>
<keyword evidence="2" id="KW-0472">Membrane</keyword>
<evidence type="ECO:0000256" key="2">
    <source>
        <dbReference type="SAM" id="Phobius"/>
    </source>
</evidence>
<proteinExistence type="predicted"/>
<protein>
    <submittedName>
        <fullName evidence="4">Alpha-(1-&gt;3)-arabinofuranosyltransferase</fullName>
        <ecNumber evidence="4">2.4.2.47</ecNumber>
    </submittedName>
</protein>
<feature type="transmembrane region" description="Helical" evidence="2">
    <location>
        <begin position="207"/>
        <end position="233"/>
    </location>
</feature>
<organism evidence="4 5">
    <name type="scientific">Actinomadura rubteroloni</name>
    <dbReference type="NCBI Taxonomy" id="1926885"/>
    <lineage>
        <taxon>Bacteria</taxon>
        <taxon>Bacillati</taxon>
        <taxon>Actinomycetota</taxon>
        <taxon>Actinomycetes</taxon>
        <taxon>Streptosporangiales</taxon>
        <taxon>Thermomonosporaceae</taxon>
        <taxon>Actinomadura</taxon>
    </lineage>
</organism>
<keyword evidence="4" id="KW-0808">Transferase</keyword>
<feature type="compositionally biased region" description="Low complexity" evidence="1">
    <location>
        <begin position="1422"/>
        <end position="1435"/>
    </location>
</feature>
<feature type="transmembrane region" description="Helical" evidence="2">
    <location>
        <begin position="124"/>
        <end position="141"/>
    </location>
</feature>
<dbReference type="SUPFAM" id="SSF49785">
    <property type="entry name" value="Galactose-binding domain-like"/>
    <property type="match status" value="1"/>
</dbReference>
<dbReference type="InterPro" id="IPR008979">
    <property type="entry name" value="Galactose-bd-like_sf"/>
</dbReference>
<feature type="transmembrane region" description="Helical" evidence="2">
    <location>
        <begin position="1262"/>
        <end position="1292"/>
    </location>
</feature>
<name>A0A2P4UQU9_9ACTN</name>
<evidence type="ECO:0000313" key="5">
    <source>
        <dbReference type="Proteomes" id="UP000242367"/>
    </source>
</evidence>